<sequence length="95" mass="10936">MMKKTVHGWEIISSLDVRVYQDEAGGVAILVDRDNFGDQVPVLLNFGDDGVDIKALSHLTKSVRVSLDKKVRIEWHDEYFEERTQAMECIEVERD</sequence>
<organism evidence="1 2">
    <name type="scientific">Listeria monocytogenes serotype 1/2a (strain 10403S)</name>
    <dbReference type="NCBI Taxonomy" id="393133"/>
    <lineage>
        <taxon>Bacteria</taxon>
        <taxon>Bacillati</taxon>
        <taxon>Bacillota</taxon>
        <taxon>Bacilli</taxon>
        <taxon>Bacillales</taxon>
        <taxon>Listeriaceae</taxon>
        <taxon>Listeria</taxon>
    </lineage>
</organism>
<dbReference type="KEGG" id="lmt:LMRG_02566"/>
<dbReference type="HOGENOM" id="CLU_192193_0_0_9"/>
<dbReference type="AlphaFoldDB" id="A0A0H3G9N0"/>
<accession>A0A0H3G9N0</accession>
<dbReference type="EMBL" id="CP002002">
    <property type="protein sequence ID" value="AEO05319.1"/>
    <property type="molecule type" value="Genomic_DNA"/>
</dbReference>
<dbReference type="Proteomes" id="UP000001288">
    <property type="component" value="Chromosome"/>
</dbReference>
<evidence type="ECO:0000313" key="2">
    <source>
        <dbReference type="Proteomes" id="UP000001288"/>
    </source>
</evidence>
<gene>
    <name evidence="1" type="ordered locus">LMRG_02566</name>
</gene>
<evidence type="ECO:0000313" key="1">
    <source>
        <dbReference type="EMBL" id="AEO05319.1"/>
    </source>
</evidence>
<reference evidence="2" key="1">
    <citation type="submission" date="2010-04" db="EMBL/GenBank/DDBJ databases">
        <title>The genome sequence of Listeria monocytogenes strain 10403S.</title>
        <authorList>
            <consortium name="The Broad Institute Genome Sequencing Platform"/>
            <consortium name="The Broad Institute Genome Sequencing Center for Infectious Disease."/>
            <person name="Borowsky M."/>
            <person name="Borodovsky M."/>
            <person name="Young S.K."/>
            <person name="Zeng Q."/>
            <person name="Koehrsen M."/>
            <person name="Fitzgerald M."/>
            <person name="Wiedmann M."/>
            <person name="Swaminathan B."/>
            <person name="Lauer P."/>
            <person name="Portnoy D."/>
            <person name="Cossart P."/>
            <person name="Buchrieser C."/>
            <person name="Higgins D."/>
            <person name="Abouelleil A."/>
            <person name="Alvarado L."/>
            <person name="Arachchi H.M."/>
            <person name="Berlin A."/>
            <person name="Borenstein D."/>
            <person name="Brown A."/>
            <person name="Chapman S.B."/>
            <person name="Chen Z."/>
            <person name="Dunbar C.D."/>
            <person name="Engels R."/>
            <person name="Freedman E."/>
            <person name="Gearin G."/>
            <person name="Gellesch M."/>
            <person name="Goldberg J."/>
            <person name="Griggs A."/>
            <person name="Gujja S."/>
            <person name="Heilman E."/>
            <person name="Heiman D."/>
            <person name="Howarth C."/>
            <person name="Jen D."/>
            <person name="Larson L."/>
            <person name="Lui A."/>
            <person name="MacDonald J."/>
            <person name="Mehta T."/>
            <person name="Montmayeur A."/>
            <person name="Neiman D."/>
            <person name="Park D."/>
            <person name="Pearson M."/>
            <person name="Priest M."/>
            <person name="Richards J."/>
            <person name="Roberts A."/>
            <person name="Saif S."/>
            <person name="Shea T."/>
            <person name="Shenoy N."/>
            <person name="Sisk P."/>
            <person name="Stolte C."/>
            <person name="Sykes S."/>
            <person name="Walk T."/>
            <person name="White J."/>
            <person name="Yandava C."/>
            <person name="Haas B."/>
            <person name="Nusbaum C."/>
            <person name="Birren B."/>
        </authorList>
    </citation>
    <scope>NUCLEOTIDE SEQUENCE [LARGE SCALE GENOMIC DNA]</scope>
    <source>
        <strain evidence="2">10403S</strain>
    </source>
</reference>
<name>A0A0H3G9N0_LISM4</name>
<protein>
    <submittedName>
        <fullName evidence="1">Uncharacterized protein</fullName>
    </submittedName>
</protein>
<proteinExistence type="predicted"/>